<accession>A0A371BH34</accession>
<gene>
    <name evidence="2" type="ORF">DXH95_05830</name>
</gene>
<dbReference type="InterPro" id="IPR010753">
    <property type="entry name" value="DUF1330"/>
</dbReference>
<sequence>MSAEAHVDPTREAFNAFKALPRDVPIQMLNLIRYRDLAAYPEGHENAAKGWTGERAYQEYGKTSGPIFQRVGGSVLWRGAFQTVLTGPADEHWDAAFIAQYPNAGAFLEMVTDPDYRLAVVNRQAAVQTSRLIRFAPMEGDSGSFS</sequence>
<feature type="domain" description="DUF1330" evidence="1">
    <location>
        <begin position="54"/>
        <end position="130"/>
    </location>
</feature>
<evidence type="ECO:0000313" key="2">
    <source>
        <dbReference type="EMBL" id="RDV06914.1"/>
    </source>
</evidence>
<dbReference type="Proteomes" id="UP000263833">
    <property type="component" value="Unassembled WGS sequence"/>
</dbReference>
<dbReference type="Gene3D" id="3.30.70.100">
    <property type="match status" value="1"/>
</dbReference>
<dbReference type="AlphaFoldDB" id="A0A371BH34"/>
<proteinExistence type="predicted"/>
<evidence type="ECO:0000313" key="3">
    <source>
        <dbReference type="Proteomes" id="UP000263833"/>
    </source>
</evidence>
<dbReference type="Pfam" id="PF07045">
    <property type="entry name" value="DUF1330"/>
    <property type="match status" value="1"/>
</dbReference>
<dbReference type="RefSeq" id="WP_115548458.1">
    <property type="nucleotide sequence ID" value="NZ_QRGP01000001.1"/>
</dbReference>
<comment type="caution">
    <text evidence="2">The sequence shown here is derived from an EMBL/GenBank/DDBJ whole genome shotgun (WGS) entry which is preliminary data.</text>
</comment>
<reference evidence="3" key="1">
    <citation type="submission" date="2018-08" db="EMBL/GenBank/DDBJ databases">
        <authorList>
            <person name="Kim S.-J."/>
            <person name="Jung G.-Y."/>
        </authorList>
    </citation>
    <scope>NUCLEOTIDE SEQUENCE [LARGE SCALE GENOMIC DNA]</scope>
    <source>
        <strain evidence="3">GY_G</strain>
    </source>
</reference>
<evidence type="ECO:0000259" key="1">
    <source>
        <dbReference type="Pfam" id="PF07045"/>
    </source>
</evidence>
<dbReference type="InterPro" id="IPR011008">
    <property type="entry name" value="Dimeric_a/b-barrel"/>
</dbReference>
<name>A0A371BH34_9SPHN</name>
<organism evidence="2 3">
    <name type="scientific">Sphingorhabdus pulchriflava</name>
    <dbReference type="NCBI Taxonomy" id="2292257"/>
    <lineage>
        <taxon>Bacteria</taxon>
        <taxon>Pseudomonadati</taxon>
        <taxon>Pseudomonadota</taxon>
        <taxon>Alphaproteobacteria</taxon>
        <taxon>Sphingomonadales</taxon>
        <taxon>Sphingomonadaceae</taxon>
        <taxon>Sphingorhabdus</taxon>
    </lineage>
</organism>
<dbReference type="PANTHER" id="PTHR40257">
    <property type="match status" value="1"/>
</dbReference>
<dbReference type="EMBL" id="QRGP01000001">
    <property type="protein sequence ID" value="RDV06914.1"/>
    <property type="molecule type" value="Genomic_DNA"/>
</dbReference>
<dbReference type="PANTHER" id="PTHR40257:SF1">
    <property type="entry name" value="DUF1330 DOMAIN-CONTAINING PROTEIN"/>
    <property type="match status" value="1"/>
</dbReference>
<dbReference type="OrthoDB" id="8909581at2"/>
<dbReference type="SUPFAM" id="SSF54909">
    <property type="entry name" value="Dimeric alpha+beta barrel"/>
    <property type="match status" value="1"/>
</dbReference>
<protein>
    <submittedName>
        <fullName evidence="2">DUF1330 domain-containing protein</fullName>
    </submittedName>
</protein>
<keyword evidence="3" id="KW-1185">Reference proteome</keyword>